<evidence type="ECO:0000256" key="1">
    <source>
        <dbReference type="SAM" id="SignalP"/>
    </source>
</evidence>
<name>A0A090RTE7_9VIBR</name>
<evidence type="ECO:0000313" key="3">
    <source>
        <dbReference type="EMBL" id="GAL18705.1"/>
    </source>
</evidence>
<feature type="chain" id="PRO_5001863921" evidence="1">
    <location>
        <begin position="20"/>
        <end position="591"/>
    </location>
</feature>
<gene>
    <name evidence="3" type="ORF">JCM19235_2128</name>
</gene>
<keyword evidence="1" id="KW-0732">Signal</keyword>
<keyword evidence="4" id="KW-1185">Reference proteome</keyword>
<dbReference type="Proteomes" id="UP000029228">
    <property type="component" value="Unassembled WGS sequence"/>
</dbReference>
<dbReference type="Gene3D" id="3.60.15.30">
    <property type="entry name" value="Metallo-beta-lactamase domain"/>
    <property type="match status" value="1"/>
</dbReference>
<dbReference type="GO" id="GO:0046983">
    <property type="term" value="F:protein dimerization activity"/>
    <property type="evidence" value="ECO:0007669"/>
    <property type="project" value="InterPro"/>
</dbReference>
<evidence type="ECO:0000259" key="2">
    <source>
        <dbReference type="Pfam" id="PF14863"/>
    </source>
</evidence>
<dbReference type="PANTHER" id="PTHR43223">
    <property type="entry name" value="ALKYL/ARYL-SULFATASE"/>
    <property type="match status" value="1"/>
</dbReference>
<dbReference type="PANTHER" id="PTHR43223:SF2">
    <property type="entry name" value="METALLO-BETA-LACTAMASE DOMAIN-CONTAINING PROTEIN"/>
    <property type="match status" value="1"/>
</dbReference>
<dbReference type="InterPro" id="IPR038536">
    <property type="entry name" value="Alkyl/aryl-sulf_dimr_sf"/>
</dbReference>
<protein>
    <submittedName>
        <fullName evidence="3">Alkyl sulfatase or beta-lactamase</fullName>
    </submittedName>
</protein>
<dbReference type="InterPro" id="IPR029228">
    <property type="entry name" value="Alkyl_sulf_dimr"/>
</dbReference>
<evidence type="ECO:0000313" key="4">
    <source>
        <dbReference type="Proteomes" id="UP000029228"/>
    </source>
</evidence>
<feature type="signal peptide" evidence="1">
    <location>
        <begin position="1"/>
        <end position="19"/>
    </location>
</feature>
<accession>A0A090RTE7</accession>
<dbReference type="AlphaFoldDB" id="A0A090RTE7"/>
<dbReference type="Pfam" id="PF14863">
    <property type="entry name" value="Alkyl_sulf_dimr"/>
    <property type="match status" value="1"/>
</dbReference>
<dbReference type="InterPro" id="IPR052195">
    <property type="entry name" value="Bact_Alkyl/Aryl-Sulfatase"/>
</dbReference>
<dbReference type="Gene3D" id="1.25.40.880">
    <property type="entry name" value="Alkyl sulfatase, dimerisation domain"/>
    <property type="match status" value="1"/>
</dbReference>
<dbReference type="PROSITE" id="PS51257">
    <property type="entry name" value="PROKAR_LIPOPROTEIN"/>
    <property type="match status" value="1"/>
</dbReference>
<dbReference type="SUPFAM" id="SSF56281">
    <property type="entry name" value="Metallo-hydrolase/oxidoreductase"/>
    <property type="match status" value="1"/>
</dbReference>
<dbReference type="EMBL" id="BBMR01000003">
    <property type="protein sequence ID" value="GAL18705.1"/>
    <property type="molecule type" value="Genomic_DNA"/>
</dbReference>
<proteinExistence type="predicted"/>
<sequence length="591" mass="65449">MNRTILSLLSISISAACYATTSFEHYNQTPTIDTVVELPNGSIANTAALNEMMPLVRLGAEITHTKVTENVYFLGRDTYSPVIVETDEGLLVFGGLKIADEGGEYRDYIRKHISDKPIIALFYDHSHYVGGAKTLLDGDDAMTIGHEDLNDVVAANTGDGMAVTAIPEMQPHIAKRANIQFGAVFPATGPDATSVPGLPMGNETAFVPVTHPVHDGMKMTVGGVDVVMYHAITDTEDTLTFYLPQFETVIDNVVWPHHNMYTLRGDNHRDPEDWNRALRQIRDLNPKYVLCVGALTAKIQGKENIRETINAILDARSFVVDQSIRLTNLGLPADQIKNYVSLPQTLKDHPFVNNAYGQFDTFFEAIPTANHGYFSGKPDHLHTLPRPVFAENFIRMSGGENAVYDELDRAMKAGEFLWAQDLAMNLYYNAPSDQRARQAYADVLRILGQHSEGFIARNFYIAGALSLEGSELVTLSGTENHEWVVDHTADAVNHLRTRINPSRSQGLNGVLIFDIDGARHSLELRNSIAEFTANTNLTGEVIELDSETFADYYTGKVDAKSIATGNALKLLQAFDEAKTIPMFPYNWDHLK</sequence>
<dbReference type="InterPro" id="IPR036866">
    <property type="entry name" value="RibonucZ/Hydroxyglut_hydro"/>
</dbReference>
<organism evidence="3 4">
    <name type="scientific">Vibrio maritimus</name>
    <dbReference type="NCBI Taxonomy" id="990268"/>
    <lineage>
        <taxon>Bacteria</taxon>
        <taxon>Pseudomonadati</taxon>
        <taxon>Pseudomonadota</taxon>
        <taxon>Gammaproteobacteria</taxon>
        <taxon>Vibrionales</taxon>
        <taxon>Vibrionaceae</taxon>
        <taxon>Vibrio</taxon>
    </lineage>
</organism>
<dbReference type="STRING" id="990268.JCM19235_2128"/>
<comment type="caution">
    <text evidence="3">The sequence shown here is derived from an EMBL/GenBank/DDBJ whole genome shotgun (WGS) entry which is preliminary data.</text>
</comment>
<feature type="domain" description="Alkyl sulfatase dimerisation" evidence="2">
    <location>
        <begin position="334"/>
        <end position="468"/>
    </location>
</feature>
<reference evidence="3 4" key="1">
    <citation type="submission" date="2014-09" db="EMBL/GenBank/DDBJ databases">
        <title>Vibrio maritimus JCM 19235. (C45) whole genome shotgun sequence.</title>
        <authorList>
            <person name="Sawabe T."/>
            <person name="Meirelles P."/>
            <person name="Nakanishi M."/>
            <person name="Sayaka M."/>
            <person name="Hattori M."/>
            <person name="Ohkuma M."/>
        </authorList>
    </citation>
    <scope>NUCLEOTIDE SEQUENCE [LARGE SCALE GENOMIC DNA]</scope>
    <source>
        <strain evidence="4">JCM19235</strain>
    </source>
</reference>